<dbReference type="AlphaFoldDB" id="A0A3M8C792"/>
<dbReference type="EMBL" id="RHHR01000028">
    <property type="protein sequence ID" value="RNB71570.1"/>
    <property type="molecule type" value="Genomic_DNA"/>
</dbReference>
<dbReference type="OrthoDB" id="9814695at2"/>
<accession>A0A3M8C792</accession>
<protein>
    <recommendedName>
        <fullName evidence="3">LLM class flavin-dependent oxidoreductase</fullName>
    </recommendedName>
</protein>
<comment type="caution">
    <text evidence="1">The sequence shown here is derived from an EMBL/GenBank/DDBJ whole genome shotgun (WGS) entry which is preliminary data.</text>
</comment>
<dbReference type="GO" id="GO:0016705">
    <property type="term" value="F:oxidoreductase activity, acting on paired donors, with incorporation or reduction of molecular oxygen"/>
    <property type="evidence" value="ECO:0007669"/>
    <property type="project" value="InterPro"/>
</dbReference>
<evidence type="ECO:0000313" key="1">
    <source>
        <dbReference type="EMBL" id="RNB71570.1"/>
    </source>
</evidence>
<gene>
    <name evidence="1" type="ORF">EDM52_15130</name>
</gene>
<dbReference type="InterPro" id="IPR036661">
    <property type="entry name" value="Luciferase-like_sf"/>
</dbReference>
<dbReference type="Proteomes" id="UP000282028">
    <property type="component" value="Unassembled WGS sequence"/>
</dbReference>
<keyword evidence="2" id="KW-1185">Reference proteome</keyword>
<proteinExistence type="predicted"/>
<sequence>MKFVAFHLMPYRELPADFEQSYPSVWVTPPKELYDPRKGHRMYHDYLDELEFAVDLGYDAVGVNEHHSNAYGLMPSPNLMGSILSGGSVETYDG</sequence>
<dbReference type="Gene3D" id="3.20.20.30">
    <property type="entry name" value="Luciferase-like domain"/>
    <property type="match status" value="1"/>
</dbReference>
<reference evidence="1 2" key="1">
    <citation type="submission" date="2018-10" db="EMBL/GenBank/DDBJ databases">
        <title>Phylogenomics of Brevibacillus.</title>
        <authorList>
            <person name="Dunlap C."/>
        </authorList>
    </citation>
    <scope>NUCLEOTIDE SEQUENCE [LARGE SCALE GENOMIC DNA]</scope>
    <source>
        <strain evidence="1 2">JCM 12215</strain>
    </source>
</reference>
<name>A0A3M8C792_9BACL</name>
<dbReference type="RefSeq" id="WP_122909811.1">
    <property type="nucleotide sequence ID" value="NZ_CBCSBE010000007.1"/>
</dbReference>
<evidence type="ECO:0000313" key="2">
    <source>
        <dbReference type="Proteomes" id="UP000282028"/>
    </source>
</evidence>
<organism evidence="1 2">
    <name type="scientific">Brevibacillus invocatus</name>
    <dbReference type="NCBI Taxonomy" id="173959"/>
    <lineage>
        <taxon>Bacteria</taxon>
        <taxon>Bacillati</taxon>
        <taxon>Bacillota</taxon>
        <taxon>Bacilli</taxon>
        <taxon>Bacillales</taxon>
        <taxon>Paenibacillaceae</taxon>
        <taxon>Brevibacillus</taxon>
    </lineage>
</organism>
<evidence type="ECO:0008006" key="3">
    <source>
        <dbReference type="Google" id="ProtNLM"/>
    </source>
</evidence>
<dbReference type="SUPFAM" id="SSF51679">
    <property type="entry name" value="Bacterial luciferase-like"/>
    <property type="match status" value="1"/>
</dbReference>